<dbReference type="Proteomes" id="UP000813444">
    <property type="component" value="Unassembled WGS sequence"/>
</dbReference>
<dbReference type="PANTHER" id="PTHR10622:SF10">
    <property type="entry name" value="HET DOMAIN-CONTAINING PROTEIN"/>
    <property type="match status" value="1"/>
</dbReference>
<evidence type="ECO:0000313" key="2">
    <source>
        <dbReference type="EMBL" id="KAH7324245.1"/>
    </source>
</evidence>
<dbReference type="Pfam" id="PF06985">
    <property type="entry name" value="HET"/>
    <property type="match status" value="1"/>
</dbReference>
<keyword evidence="3" id="KW-1185">Reference proteome</keyword>
<name>A0A8K0WVA5_9HYPO</name>
<organism evidence="2 3">
    <name type="scientific">Stachybotrys elegans</name>
    <dbReference type="NCBI Taxonomy" id="80388"/>
    <lineage>
        <taxon>Eukaryota</taxon>
        <taxon>Fungi</taxon>
        <taxon>Dikarya</taxon>
        <taxon>Ascomycota</taxon>
        <taxon>Pezizomycotina</taxon>
        <taxon>Sordariomycetes</taxon>
        <taxon>Hypocreomycetidae</taxon>
        <taxon>Hypocreales</taxon>
        <taxon>Stachybotryaceae</taxon>
        <taxon>Stachybotrys</taxon>
    </lineage>
</organism>
<dbReference type="PANTHER" id="PTHR10622">
    <property type="entry name" value="HET DOMAIN-CONTAINING PROTEIN"/>
    <property type="match status" value="1"/>
</dbReference>
<evidence type="ECO:0000313" key="3">
    <source>
        <dbReference type="Proteomes" id="UP000813444"/>
    </source>
</evidence>
<protein>
    <recommendedName>
        <fullName evidence="1">Heterokaryon incompatibility domain-containing protein</fullName>
    </recommendedName>
</protein>
<reference evidence="2" key="1">
    <citation type="journal article" date="2021" name="Nat. Commun.">
        <title>Genetic determinants of endophytism in the Arabidopsis root mycobiome.</title>
        <authorList>
            <person name="Mesny F."/>
            <person name="Miyauchi S."/>
            <person name="Thiergart T."/>
            <person name="Pickel B."/>
            <person name="Atanasova L."/>
            <person name="Karlsson M."/>
            <person name="Huettel B."/>
            <person name="Barry K.W."/>
            <person name="Haridas S."/>
            <person name="Chen C."/>
            <person name="Bauer D."/>
            <person name="Andreopoulos W."/>
            <person name="Pangilinan J."/>
            <person name="LaButti K."/>
            <person name="Riley R."/>
            <person name="Lipzen A."/>
            <person name="Clum A."/>
            <person name="Drula E."/>
            <person name="Henrissat B."/>
            <person name="Kohler A."/>
            <person name="Grigoriev I.V."/>
            <person name="Martin F.M."/>
            <person name="Hacquard S."/>
        </authorList>
    </citation>
    <scope>NUCLEOTIDE SEQUENCE</scope>
    <source>
        <strain evidence="2">MPI-CAGE-CH-0235</strain>
    </source>
</reference>
<proteinExistence type="predicted"/>
<dbReference type="OrthoDB" id="194358at2759"/>
<dbReference type="AlphaFoldDB" id="A0A8K0WVA5"/>
<feature type="domain" description="Heterokaryon incompatibility" evidence="1">
    <location>
        <begin position="22"/>
        <end position="115"/>
    </location>
</feature>
<gene>
    <name evidence="2" type="ORF">B0I35DRAFT_423785</name>
</gene>
<sequence length="582" mass="65791">MRLINASTLELSEFFGGKIPQYAILTHTWGEEEVTYQDWMSWKAHENIRGGPITQKEGFQKITGACKQAVHDGIEWLWVDTNCIDKRSSAELTEAINSMYAWYRGSIKCYAYLVDVVENDAAALEFSKSKWFTRGWTLQELLAPPQVVFYSQTWVEIGTKASRKLAGIVSAITGIDVKYITNTLSPDSTTVATKMSWLSGRQTTRIEDMAYCMLGLFDINMPLLYGEGHKAFTRLQEEIVRSHYDHTIFCWTWDESVPASWTSMLAPSAAVFKDSWRFQVAPVGDPAPYSVTNIGLSITLPVLYTIQGLVAILDASDASKYRSPLSRACIYLRRSGLGRAVFQRSQFPPRPINLLVPQSPTCYDLFIKPSRVEHRGPKIPKDLSIPPFGVLLVVEPTAYLFFEENTAPATARIPLSLDTWTKNSFPVSCFDNDTDILRLAEQSDSTGLFYSALLVLGIHGKVPYEALYVFFLVDMSRQSPVWYCRVETENNLAKKNAGSILSVPEWKHLSRCAAAYKNDYLSRLSDYFKDNVRNDQHGFQENLEATPGKVHLKIGEPTEQADREIRPALLYITEANNGFRMF</sequence>
<evidence type="ECO:0000259" key="1">
    <source>
        <dbReference type="Pfam" id="PF06985"/>
    </source>
</evidence>
<dbReference type="EMBL" id="JAGPNK010000003">
    <property type="protein sequence ID" value="KAH7324245.1"/>
    <property type="molecule type" value="Genomic_DNA"/>
</dbReference>
<comment type="caution">
    <text evidence="2">The sequence shown here is derived from an EMBL/GenBank/DDBJ whole genome shotgun (WGS) entry which is preliminary data.</text>
</comment>
<dbReference type="InterPro" id="IPR010730">
    <property type="entry name" value="HET"/>
</dbReference>
<accession>A0A8K0WVA5</accession>